<comment type="caution">
    <text evidence="4">The sequence shown here is derived from an EMBL/GenBank/DDBJ whole genome shotgun (WGS) entry which is preliminary data.</text>
</comment>
<evidence type="ECO:0000313" key="4">
    <source>
        <dbReference type="EMBL" id="KAF5571504.1"/>
    </source>
</evidence>
<evidence type="ECO:0000313" key="5">
    <source>
        <dbReference type="Proteomes" id="UP000544095"/>
    </source>
</evidence>
<feature type="region of interest" description="Disordered" evidence="1">
    <location>
        <begin position="27"/>
        <end position="67"/>
    </location>
</feature>
<evidence type="ECO:0000256" key="2">
    <source>
        <dbReference type="SAM" id="SignalP"/>
    </source>
</evidence>
<dbReference type="Pfam" id="PF00089">
    <property type="entry name" value="Trypsin"/>
    <property type="match status" value="1"/>
</dbReference>
<evidence type="ECO:0000259" key="3">
    <source>
        <dbReference type="Pfam" id="PF00089"/>
    </source>
</evidence>
<protein>
    <submittedName>
        <fullName evidence="4">Trypsin-like serine protease</fullName>
    </submittedName>
</protein>
<dbReference type="GO" id="GO:0004252">
    <property type="term" value="F:serine-type endopeptidase activity"/>
    <property type="evidence" value="ECO:0007669"/>
    <property type="project" value="InterPro"/>
</dbReference>
<dbReference type="Gene3D" id="2.40.10.10">
    <property type="entry name" value="Trypsin-like serine proteases"/>
    <property type="match status" value="2"/>
</dbReference>
<dbReference type="AlphaFoldDB" id="A0A8H5KDV4"/>
<keyword evidence="2" id="KW-0732">Signal</keyword>
<sequence>MLILNLFSIAILALTNPVFASPILGDNTLEARDQPPPPQPPVIPPVPPPPPPPAPTATPTTTANNSIVAGQPPIALQTDTIPRVHLVPRRILDNFTGIPVPPRQPHQRRNLPGNYDGKIPDFVKDDRYEWNSQQYPAYSLGRILLGSKSHANGNWRTCSGSLVGPRHVLMARHCFGWDTFSETVTFESNFFEGQSGGISNVTDVIALADALDCRRTPMNEQEKFECMLCNDWAVLILADRMGDKHGYLGVKDFDTKTLMHTQAFSHVGYPTRYLYPKEKPNRQDGITVEKCYHSCDIPGDRLVTDADCQSGQSGGPLFRMEDGLAWQYGVASSRFGNLASSVPPPDKCAFVSSTKFISAVAMARQQFP</sequence>
<dbReference type="GO" id="GO:0006508">
    <property type="term" value="P:proteolysis"/>
    <property type="evidence" value="ECO:0007669"/>
    <property type="project" value="UniProtKB-KW"/>
</dbReference>
<keyword evidence="5" id="KW-1185">Reference proteome</keyword>
<feature type="chain" id="PRO_5034979090" evidence="2">
    <location>
        <begin position="21"/>
        <end position="368"/>
    </location>
</feature>
<keyword evidence="4" id="KW-0378">Hydrolase</keyword>
<gene>
    <name evidence="4" type="ORF">FPANT_13530</name>
</gene>
<dbReference type="SUPFAM" id="SSF50494">
    <property type="entry name" value="Trypsin-like serine proteases"/>
    <property type="match status" value="1"/>
</dbReference>
<feature type="signal peptide" evidence="2">
    <location>
        <begin position="1"/>
        <end position="20"/>
    </location>
</feature>
<evidence type="ECO:0000256" key="1">
    <source>
        <dbReference type="SAM" id="MobiDB-lite"/>
    </source>
</evidence>
<feature type="compositionally biased region" description="Pro residues" evidence="1">
    <location>
        <begin position="34"/>
        <end position="56"/>
    </location>
</feature>
<dbReference type="Proteomes" id="UP000544095">
    <property type="component" value="Unassembled WGS sequence"/>
</dbReference>
<reference evidence="4 5" key="1">
    <citation type="submission" date="2020-05" db="EMBL/GenBank/DDBJ databases">
        <title>Identification and distribution of gene clusters putatively required for synthesis of sphingolipid metabolism inhibitors in phylogenetically diverse species of the filamentous fungus Fusarium.</title>
        <authorList>
            <person name="Kim H.-S."/>
            <person name="Busman M."/>
            <person name="Brown D.W."/>
            <person name="Divon H."/>
            <person name="Uhlig S."/>
            <person name="Proctor R.H."/>
        </authorList>
    </citation>
    <scope>NUCLEOTIDE SEQUENCE [LARGE SCALE GENOMIC DNA]</scope>
    <source>
        <strain evidence="4 5">NRRL 25211</strain>
    </source>
</reference>
<name>A0A8H5KDV4_9HYPO</name>
<dbReference type="InterPro" id="IPR043504">
    <property type="entry name" value="Peptidase_S1_PA_chymotrypsin"/>
</dbReference>
<proteinExistence type="predicted"/>
<dbReference type="InterPro" id="IPR001254">
    <property type="entry name" value="Trypsin_dom"/>
</dbReference>
<dbReference type="EMBL" id="JAAOAR010001050">
    <property type="protein sequence ID" value="KAF5571504.1"/>
    <property type="molecule type" value="Genomic_DNA"/>
</dbReference>
<feature type="region of interest" description="Disordered" evidence="1">
    <location>
        <begin position="97"/>
        <end position="116"/>
    </location>
</feature>
<accession>A0A8H5KDV4</accession>
<organism evidence="4 5">
    <name type="scientific">Fusarium pseudoanthophilum</name>
    <dbReference type="NCBI Taxonomy" id="48495"/>
    <lineage>
        <taxon>Eukaryota</taxon>
        <taxon>Fungi</taxon>
        <taxon>Dikarya</taxon>
        <taxon>Ascomycota</taxon>
        <taxon>Pezizomycotina</taxon>
        <taxon>Sordariomycetes</taxon>
        <taxon>Hypocreomycetidae</taxon>
        <taxon>Hypocreales</taxon>
        <taxon>Nectriaceae</taxon>
        <taxon>Fusarium</taxon>
        <taxon>Fusarium fujikuroi species complex</taxon>
    </lineage>
</organism>
<feature type="domain" description="Peptidase S1" evidence="3">
    <location>
        <begin position="156"/>
        <end position="333"/>
    </location>
</feature>
<keyword evidence="4" id="KW-0645">Protease</keyword>
<dbReference type="InterPro" id="IPR009003">
    <property type="entry name" value="Peptidase_S1_PA"/>
</dbReference>